<keyword evidence="8 14" id="KW-0067">ATP-binding</keyword>
<dbReference type="InterPro" id="IPR011054">
    <property type="entry name" value="Rudment_hybrid_motif"/>
</dbReference>
<evidence type="ECO:0000256" key="9">
    <source>
        <dbReference type="ARBA" id="ARBA00022842"/>
    </source>
</evidence>
<evidence type="ECO:0000313" key="17">
    <source>
        <dbReference type="EMBL" id="MFD1513643.1"/>
    </source>
</evidence>
<dbReference type="Proteomes" id="UP001597187">
    <property type="component" value="Unassembled WGS sequence"/>
</dbReference>
<dbReference type="SMART" id="SM01210">
    <property type="entry name" value="GARS_C"/>
    <property type="match status" value="1"/>
</dbReference>
<comment type="cofactor">
    <cofactor evidence="1">
        <name>Mn(2+)</name>
        <dbReference type="ChEBI" id="CHEBI:29035"/>
    </cofactor>
</comment>
<dbReference type="SUPFAM" id="SSF51246">
    <property type="entry name" value="Rudiment single hybrid motif"/>
    <property type="match status" value="1"/>
</dbReference>
<comment type="pathway">
    <text evidence="3">Purine metabolism; IMP biosynthesis via de novo pathway; N(1)-(5-phospho-D-ribosyl)glycinamide from 5-phospho-alpha-D-ribose 1-diphosphate: step 2/2.</text>
</comment>
<dbReference type="InterPro" id="IPR011761">
    <property type="entry name" value="ATP-grasp"/>
</dbReference>
<evidence type="ECO:0000256" key="13">
    <source>
        <dbReference type="ARBA" id="ARBA00042864"/>
    </source>
</evidence>
<evidence type="ECO:0000256" key="5">
    <source>
        <dbReference type="ARBA" id="ARBA00022598"/>
    </source>
</evidence>
<keyword evidence="9" id="KW-0460">Magnesium</keyword>
<dbReference type="Pfam" id="PF01071">
    <property type="entry name" value="GARS_A"/>
    <property type="match status" value="1"/>
</dbReference>
<reference evidence="17 18" key="1">
    <citation type="journal article" date="2019" name="Int. J. Syst. Evol. Microbiol.">
        <title>The Global Catalogue of Microorganisms (GCM) 10K type strain sequencing project: providing services to taxonomists for standard genome sequencing and annotation.</title>
        <authorList>
            <consortium name="The Broad Institute Genomics Platform"/>
            <consortium name="The Broad Institute Genome Sequencing Center for Infectious Disease"/>
            <person name="Wu L."/>
            <person name="Ma J."/>
        </authorList>
    </citation>
    <scope>NUCLEOTIDE SEQUENCE [LARGE SCALE GENOMIC DNA]</scope>
    <source>
        <strain evidence="17 18">CGMCC 1.12563</strain>
    </source>
</reference>
<dbReference type="InterPro" id="IPR000115">
    <property type="entry name" value="PRibGlycinamide_synth"/>
</dbReference>
<feature type="region of interest" description="Disordered" evidence="15">
    <location>
        <begin position="349"/>
        <end position="375"/>
    </location>
</feature>
<sequence length="478" mass="52259">MNVLFASKDGLIGDIAWRMSREGHDVRYCIENDHERHVADGFVEKVDDWGDHESWADLVVFDDVWGFGTEAERLRADGVPVVGGTELTDRLEDDRGFAQEVLAEAGADVLPHREFTDFGAARAWVRENPAPYVVKPSGEVQNVKRLVYVGRDADGGDVVDVLDAYEEAWGDRMAGFQLQRRATGVEVAVTGFFDGESFVEPVNVNFEHKKLFPGNVGPSTGEMGTSMFWTERVDLFDRTLGRCEDLLAAEGYVGSIDLNCIATPDGVYPLEFTPRFGYPSIFVQAAGMETPLGEFFYGLATGDAPELRVKSGYQVGVRVCVPPFPFDDEETFRETSYDAAIAWARDDPASAADGGTVTAGGADGEDTDESNVDARPDGLHIEDVKRVATDGTPTDPGERGQWRVEGSSGVVLTVAGCGETMRAAQREAYERVSKVVLPSAYFRDDIGDRWFEGGGTPRALNTERAGDGDRLAAWGYLR</sequence>
<protein>
    <recommendedName>
        <fullName evidence="4">phosphoribosylamine--glycine ligase</fullName>
        <ecNumber evidence="4">6.3.4.13</ecNumber>
    </recommendedName>
    <alternativeName>
        <fullName evidence="12">Glycinamide ribonucleotide synthetase</fullName>
    </alternativeName>
    <alternativeName>
        <fullName evidence="13">Phosphoribosylglycinamide synthetase</fullName>
    </alternativeName>
</protein>
<organism evidence="17 18">
    <name type="scientific">Halomarina rubra</name>
    <dbReference type="NCBI Taxonomy" id="2071873"/>
    <lineage>
        <taxon>Archaea</taxon>
        <taxon>Methanobacteriati</taxon>
        <taxon>Methanobacteriota</taxon>
        <taxon>Stenosarchaea group</taxon>
        <taxon>Halobacteria</taxon>
        <taxon>Halobacteriales</taxon>
        <taxon>Natronomonadaceae</taxon>
        <taxon>Halomarina</taxon>
    </lineage>
</organism>
<keyword evidence="7" id="KW-0658">Purine biosynthesis</keyword>
<dbReference type="RefSeq" id="WP_250873618.1">
    <property type="nucleotide sequence ID" value="NZ_JALXFV010000005.1"/>
</dbReference>
<comment type="caution">
    <text evidence="17">The sequence shown here is derived from an EMBL/GenBank/DDBJ whole genome shotgun (WGS) entry which is preliminary data.</text>
</comment>
<dbReference type="SUPFAM" id="SSF56059">
    <property type="entry name" value="Glutathione synthetase ATP-binding domain-like"/>
    <property type="match status" value="1"/>
</dbReference>
<evidence type="ECO:0000256" key="1">
    <source>
        <dbReference type="ARBA" id="ARBA00001936"/>
    </source>
</evidence>
<evidence type="ECO:0000256" key="8">
    <source>
        <dbReference type="ARBA" id="ARBA00022840"/>
    </source>
</evidence>
<dbReference type="PROSITE" id="PS50975">
    <property type="entry name" value="ATP_GRASP"/>
    <property type="match status" value="1"/>
</dbReference>
<dbReference type="EMBL" id="JBHUDC010000005">
    <property type="protein sequence ID" value="MFD1513643.1"/>
    <property type="molecule type" value="Genomic_DNA"/>
</dbReference>
<dbReference type="SMART" id="SM01209">
    <property type="entry name" value="GARS_A"/>
    <property type="match status" value="1"/>
</dbReference>
<dbReference type="InterPro" id="IPR037123">
    <property type="entry name" value="PRibGlycinamide_synth_C_sf"/>
</dbReference>
<dbReference type="Gene3D" id="3.30.470.20">
    <property type="entry name" value="ATP-grasp fold, B domain"/>
    <property type="match status" value="1"/>
</dbReference>
<name>A0ABD6AVP3_9EURY</name>
<evidence type="ECO:0000256" key="12">
    <source>
        <dbReference type="ARBA" id="ARBA00042242"/>
    </source>
</evidence>
<dbReference type="Gene3D" id="3.90.600.10">
    <property type="entry name" value="Phosphoribosylglycinamide synthetase, C-terminal domain"/>
    <property type="match status" value="1"/>
</dbReference>
<dbReference type="EC" id="6.3.4.13" evidence="4"/>
<proteinExistence type="inferred from homology"/>
<keyword evidence="10" id="KW-0464">Manganese</keyword>
<dbReference type="GO" id="GO:0006164">
    <property type="term" value="P:purine nucleotide biosynthetic process"/>
    <property type="evidence" value="ECO:0007669"/>
    <property type="project" value="UniProtKB-KW"/>
</dbReference>
<evidence type="ECO:0000256" key="3">
    <source>
        <dbReference type="ARBA" id="ARBA00005174"/>
    </source>
</evidence>
<keyword evidence="6 14" id="KW-0547">Nucleotide-binding</keyword>
<dbReference type="AlphaFoldDB" id="A0ABD6AVP3"/>
<feature type="domain" description="ATP-grasp" evidence="16">
    <location>
        <begin position="99"/>
        <end position="301"/>
    </location>
</feature>
<evidence type="ECO:0000256" key="2">
    <source>
        <dbReference type="ARBA" id="ARBA00001946"/>
    </source>
</evidence>
<evidence type="ECO:0000256" key="7">
    <source>
        <dbReference type="ARBA" id="ARBA00022755"/>
    </source>
</evidence>
<dbReference type="InterPro" id="IPR020560">
    <property type="entry name" value="PRibGlycinamide_synth_C-dom"/>
</dbReference>
<dbReference type="PANTHER" id="PTHR43472:SF1">
    <property type="entry name" value="PHOSPHORIBOSYLAMINE--GLYCINE LIGASE, CHLOROPLASTIC"/>
    <property type="match status" value="1"/>
</dbReference>
<evidence type="ECO:0000256" key="4">
    <source>
        <dbReference type="ARBA" id="ARBA00013255"/>
    </source>
</evidence>
<evidence type="ECO:0000256" key="6">
    <source>
        <dbReference type="ARBA" id="ARBA00022741"/>
    </source>
</evidence>
<evidence type="ECO:0000259" key="16">
    <source>
        <dbReference type="PROSITE" id="PS50975"/>
    </source>
</evidence>
<comment type="cofactor">
    <cofactor evidence="2">
        <name>Mg(2+)</name>
        <dbReference type="ChEBI" id="CHEBI:18420"/>
    </cofactor>
</comment>
<evidence type="ECO:0000256" key="14">
    <source>
        <dbReference type="PROSITE-ProRule" id="PRU00409"/>
    </source>
</evidence>
<keyword evidence="5 17" id="KW-0436">Ligase</keyword>
<evidence type="ECO:0000313" key="18">
    <source>
        <dbReference type="Proteomes" id="UP001597187"/>
    </source>
</evidence>
<evidence type="ECO:0000256" key="15">
    <source>
        <dbReference type="SAM" id="MobiDB-lite"/>
    </source>
</evidence>
<comment type="similarity">
    <text evidence="11">Belongs to the GARS family.</text>
</comment>
<dbReference type="GO" id="GO:0004637">
    <property type="term" value="F:phosphoribosylamine-glycine ligase activity"/>
    <property type="evidence" value="ECO:0007669"/>
    <property type="project" value="UniProtKB-EC"/>
</dbReference>
<gene>
    <name evidence="17" type="ORF">ACFSBT_10160</name>
</gene>
<accession>A0ABD6AVP3</accession>
<dbReference type="GO" id="GO:0005524">
    <property type="term" value="F:ATP binding"/>
    <property type="evidence" value="ECO:0007669"/>
    <property type="project" value="UniProtKB-UniRule"/>
</dbReference>
<keyword evidence="18" id="KW-1185">Reference proteome</keyword>
<evidence type="ECO:0000256" key="11">
    <source>
        <dbReference type="ARBA" id="ARBA00038345"/>
    </source>
</evidence>
<evidence type="ECO:0000256" key="10">
    <source>
        <dbReference type="ARBA" id="ARBA00023211"/>
    </source>
</evidence>
<dbReference type="PANTHER" id="PTHR43472">
    <property type="entry name" value="PHOSPHORIBOSYLAMINE--GLYCINE LIGASE"/>
    <property type="match status" value="1"/>
</dbReference>
<dbReference type="InterPro" id="IPR020561">
    <property type="entry name" value="PRibGlycinamid_synth_ATP-grasp"/>
</dbReference>